<keyword evidence="3" id="KW-0645">Protease</keyword>
<dbReference type="InterPro" id="IPR036034">
    <property type="entry name" value="PDZ_sf"/>
</dbReference>
<dbReference type="GO" id="GO:0016787">
    <property type="term" value="F:hydrolase activity"/>
    <property type="evidence" value="ECO:0007669"/>
    <property type="project" value="UniProtKB-KW"/>
</dbReference>
<dbReference type="InterPro" id="IPR009003">
    <property type="entry name" value="Peptidase_S1_PA"/>
</dbReference>
<dbReference type="SUPFAM" id="SSF50156">
    <property type="entry name" value="PDZ domain-like"/>
    <property type="match status" value="2"/>
</dbReference>
<dbReference type="PANTHER" id="PTHR22939">
    <property type="entry name" value="SERINE PROTEASE FAMILY S1C HTRA-RELATED"/>
    <property type="match status" value="1"/>
</dbReference>
<evidence type="ECO:0000256" key="6">
    <source>
        <dbReference type="ARBA" id="ARBA00022764"/>
    </source>
</evidence>
<feature type="signal peptide" evidence="9">
    <location>
        <begin position="1"/>
        <end position="24"/>
    </location>
</feature>
<keyword evidence="4 9" id="KW-0732">Signal</keyword>
<dbReference type="Proteomes" id="UP001628193">
    <property type="component" value="Unassembled WGS sequence"/>
</dbReference>
<comment type="similarity">
    <text evidence="2">Belongs to the peptidase S1C family.</text>
</comment>
<evidence type="ECO:0000313" key="11">
    <source>
        <dbReference type="EMBL" id="GAB0056837.1"/>
    </source>
</evidence>
<name>A0ABQ0C7H1_9PROT</name>
<accession>A0ABQ0C7H1</accession>
<comment type="subcellular location">
    <subcellularLocation>
        <location evidence="1">Periplasm</location>
    </subcellularLocation>
</comment>
<evidence type="ECO:0000256" key="5">
    <source>
        <dbReference type="ARBA" id="ARBA00022737"/>
    </source>
</evidence>
<comment type="caution">
    <text evidence="11">The sequence shown here is derived from an EMBL/GenBank/DDBJ whole genome shotgun (WGS) entry which is preliminary data.</text>
</comment>
<keyword evidence="7 11" id="KW-0378">Hydrolase</keyword>
<evidence type="ECO:0000259" key="10">
    <source>
        <dbReference type="PROSITE" id="PS50106"/>
    </source>
</evidence>
<keyword evidence="5" id="KW-0677">Repeat</keyword>
<dbReference type="Pfam" id="PF13180">
    <property type="entry name" value="PDZ_2"/>
    <property type="match status" value="1"/>
</dbReference>
<dbReference type="Pfam" id="PF13365">
    <property type="entry name" value="Trypsin_2"/>
    <property type="match status" value="1"/>
</dbReference>
<evidence type="ECO:0000256" key="8">
    <source>
        <dbReference type="ARBA" id="ARBA00022825"/>
    </source>
</evidence>
<reference evidence="11 12" key="1">
    <citation type="submission" date="2024-09" db="EMBL/GenBank/DDBJ databases">
        <title>Draft genome sequence of Candidatus Magnetaquicoccaceae bacterium FCR-1.</title>
        <authorList>
            <person name="Shimoshige H."/>
            <person name="Shimamura S."/>
            <person name="Taoka A."/>
            <person name="Kobayashi H."/>
            <person name="Maekawa T."/>
        </authorList>
    </citation>
    <scope>NUCLEOTIDE SEQUENCE [LARGE SCALE GENOMIC DNA]</scope>
    <source>
        <strain evidence="11 12">FCR-1</strain>
    </source>
</reference>
<dbReference type="PROSITE" id="PS50106">
    <property type="entry name" value="PDZ"/>
    <property type="match status" value="2"/>
</dbReference>
<evidence type="ECO:0000256" key="9">
    <source>
        <dbReference type="SAM" id="SignalP"/>
    </source>
</evidence>
<sequence>MNAPSRWFSLFALLTLLAAPPLEAGLPMAVDGQKLPTLADMVDRVIPGVVNIATTGHVNVPDHPLLNDPLFQRFFDVPTTRGKRQKESKSLGSGVVVDAKNGYILTNQHVIDRAEIINVTLRDGNSMQAKLIGVDKETDVAVIQVPAKGLKALPFGDSDALRVGDFVVAMGNPFGLGQTVTSGIVSALGRKGLGKGFEDFIQTDASINPGNSGGALVDLSGKLVGINTAILSPGGGKGNVGIGFAIPINMARQVMGQLIEHGQVRRGFFGAQAQNLTPELAKAFGISGGSGAAITRVVINSAAFQAGLRPGDVIIEAQGKPIRSASDLHNVIGLAKVGESIPLKAIRDRKEQEFTVVMANPEAEKIKGEKIDPRLKGAIFGIDTEEGEKTQIKVVKVMPNSSAWEAGLRDEDRILTVNKKPVPDFPALAKAVRSDERQMLLNIERGEEKFFVLVR</sequence>
<organism evidence="11 12">
    <name type="scientific">Candidatus Magnetaquiglobus chichijimensis</name>
    <dbReference type="NCBI Taxonomy" id="3141448"/>
    <lineage>
        <taxon>Bacteria</taxon>
        <taxon>Pseudomonadati</taxon>
        <taxon>Pseudomonadota</taxon>
        <taxon>Magnetococcia</taxon>
        <taxon>Magnetococcales</taxon>
        <taxon>Candidatus Magnetaquicoccaceae</taxon>
        <taxon>Candidatus Magnetaquiglobus</taxon>
    </lineage>
</organism>
<gene>
    <name evidence="11" type="primary">degP_1</name>
    <name evidence="11" type="ORF">SIID45300_01152</name>
</gene>
<dbReference type="Pfam" id="PF17820">
    <property type="entry name" value="PDZ_6"/>
    <property type="match status" value="1"/>
</dbReference>
<evidence type="ECO:0000256" key="2">
    <source>
        <dbReference type="ARBA" id="ARBA00010541"/>
    </source>
</evidence>
<dbReference type="Gene3D" id="2.40.10.120">
    <property type="match status" value="1"/>
</dbReference>
<evidence type="ECO:0000256" key="4">
    <source>
        <dbReference type="ARBA" id="ARBA00022729"/>
    </source>
</evidence>
<dbReference type="EMBL" id="BAAFGK010000004">
    <property type="protein sequence ID" value="GAB0056837.1"/>
    <property type="molecule type" value="Genomic_DNA"/>
</dbReference>
<feature type="chain" id="PRO_5045592542" evidence="9">
    <location>
        <begin position="25"/>
        <end position="455"/>
    </location>
</feature>
<dbReference type="SMART" id="SM00228">
    <property type="entry name" value="PDZ"/>
    <property type="match status" value="2"/>
</dbReference>
<dbReference type="InterPro" id="IPR001940">
    <property type="entry name" value="Peptidase_S1C"/>
</dbReference>
<dbReference type="InterPro" id="IPR041489">
    <property type="entry name" value="PDZ_6"/>
</dbReference>
<dbReference type="RefSeq" id="WP_420904557.1">
    <property type="nucleotide sequence ID" value="NZ_BAAFGK010000004.1"/>
</dbReference>
<proteinExistence type="inferred from homology"/>
<evidence type="ECO:0000256" key="7">
    <source>
        <dbReference type="ARBA" id="ARBA00022801"/>
    </source>
</evidence>
<dbReference type="InterPro" id="IPR001478">
    <property type="entry name" value="PDZ"/>
</dbReference>
<dbReference type="PRINTS" id="PR00834">
    <property type="entry name" value="PROTEASES2C"/>
</dbReference>
<protein>
    <submittedName>
        <fullName evidence="11">Periplasmic serine endoprotease DegP</fullName>
        <ecNumber evidence="11">3.4.21.107</ecNumber>
    </submittedName>
</protein>
<keyword evidence="6" id="KW-0574">Periplasm</keyword>
<keyword evidence="12" id="KW-1185">Reference proteome</keyword>
<evidence type="ECO:0000256" key="1">
    <source>
        <dbReference type="ARBA" id="ARBA00004418"/>
    </source>
</evidence>
<feature type="domain" description="PDZ" evidence="10">
    <location>
        <begin position="376"/>
        <end position="447"/>
    </location>
</feature>
<dbReference type="PANTHER" id="PTHR22939:SF129">
    <property type="entry name" value="SERINE PROTEASE HTRA2, MITOCHONDRIAL"/>
    <property type="match status" value="1"/>
</dbReference>
<evidence type="ECO:0000313" key="12">
    <source>
        <dbReference type="Proteomes" id="UP001628193"/>
    </source>
</evidence>
<dbReference type="InterPro" id="IPR011782">
    <property type="entry name" value="Pept_S1C_Do"/>
</dbReference>
<dbReference type="NCBIfam" id="TIGR02037">
    <property type="entry name" value="degP_htrA_DO"/>
    <property type="match status" value="1"/>
</dbReference>
<feature type="domain" description="PDZ" evidence="10">
    <location>
        <begin position="284"/>
        <end position="349"/>
    </location>
</feature>
<dbReference type="EC" id="3.4.21.107" evidence="11"/>
<keyword evidence="8" id="KW-0720">Serine protease</keyword>
<evidence type="ECO:0000256" key="3">
    <source>
        <dbReference type="ARBA" id="ARBA00022670"/>
    </source>
</evidence>
<dbReference type="SUPFAM" id="SSF50494">
    <property type="entry name" value="Trypsin-like serine proteases"/>
    <property type="match status" value="1"/>
</dbReference>
<dbReference type="Gene3D" id="2.30.42.10">
    <property type="match status" value="2"/>
</dbReference>